<keyword evidence="5 7" id="KW-1133">Transmembrane helix</keyword>
<dbReference type="Proteomes" id="UP001597351">
    <property type="component" value="Unassembled WGS sequence"/>
</dbReference>
<gene>
    <name evidence="9" type="ORF">ACFSDE_01855</name>
</gene>
<dbReference type="PANTHER" id="PTHR23513">
    <property type="entry name" value="INTEGRAL MEMBRANE EFFLUX PROTEIN-RELATED"/>
    <property type="match status" value="1"/>
</dbReference>
<dbReference type="PROSITE" id="PS50850">
    <property type="entry name" value="MFS"/>
    <property type="match status" value="1"/>
</dbReference>
<dbReference type="InterPro" id="IPR036259">
    <property type="entry name" value="MFS_trans_sf"/>
</dbReference>
<feature type="transmembrane region" description="Helical" evidence="7">
    <location>
        <begin position="88"/>
        <end position="109"/>
    </location>
</feature>
<dbReference type="SUPFAM" id="SSF103473">
    <property type="entry name" value="MFS general substrate transporter"/>
    <property type="match status" value="1"/>
</dbReference>
<feature type="transmembrane region" description="Helical" evidence="7">
    <location>
        <begin position="377"/>
        <end position="395"/>
    </location>
</feature>
<comment type="caution">
    <text evidence="9">The sequence shown here is derived from an EMBL/GenBank/DDBJ whole genome shotgun (WGS) entry which is preliminary data.</text>
</comment>
<feature type="transmembrane region" description="Helical" evidence="7">
    <location>
        <begin position="260"/>
        <end position="278"/>
    </location>
</feature>
<dbReference type="Gene3D" id="1.20.1250.20">
    <property type="entry name" value="MFS general substrate transporter like domains"/>
    <property type="match status" value="1"/>
</dbReference>
<evidence type="ECO:0000313" key="10">
    <source>
        <dbReference type="Proteomes" id="UP001597351"/>
    </source>
</evidence>
<keyword evidence="10" id="KW-1185">Reference proteome</keyword>
<feature type="transmembrane region" description="Helical" evidence="7">
    <location>
        <begin position="312"/>
        <end position="331"/>
    </location>
</feature>
<evidence type="ECO:0000256" key="5">
    <source>
        <dbReference type="ARBA" id="ARBA00022989"/>
    </source>
</evidence>
<feature type="transmembrane region" description="Helical" evidence="7">
    <location>
        <begin position="21"/>
        <end position="41"/>
    </location>
</feature>
<sequence>MGILDRLVPPRLGREFRKLLGAFYIGQLGDGIALAAGPLLVASQTDSAVLVALAAALQRVPWLLFGLHAGAIADRLDRMRVVVAANTVRIGVLAVLVGSIATGLVNVWLVLGTMFALGVAEVFADSAHATLLPMLVEKPDLGAANARTMGGFLVINQLAGAPVGALLYGLGAAVPFGAQALTLALAVVLVRRVCLPPMPARGTDTHVLQDVREGLAWLWRNPAVRTLALTILLFNVTWGAAWGVLVLYATDLLGMSEVGFGLMTTMTAIGGIISTLSYDRIERRFSLAAVMKTCLVSETLMHLVLAVNRSQVVALVVMFLFGAYAFVWGTLSNAVRQRVTPTEFQGRVGSVYRVGLFGGLVVGQLLGGAIADVSGLAAPYWFAFAGSALVLALLWRQLPLVVHADEEALAGS</sequence>
<feature type="transmembrane region" description="Helical" evidence="7">
    <location>
        <begin position="285"/>
        <end position="306"/>
    </location>
</feature>
<dbReference type="InterPro" id="IPR020846">
    <property type="entry name" value="MFS_dom"/>
</dbReference>
<feature type="transmembrane region" description="Helical" evidence="7">
    <location>
        <begin position="351"/>
        <end position="371"/>
    </location>
</feature>
<keyword evidence="6 7" id="KW-0472">Membrane</keyword>
<protein>
    <submittedName>
        <fullName evidence="9">MFS transporter</fullName>
    </submittedName>
</protein>
<organism evidence="9 10">
    <name type="scientific">Nocardioides aestuarii</name>
    <dbReference type="NCBI Taxonomy" id="252231"/>
    <lineage>
        <taxon>Bacteria</taxon>
        <taxon>Bacillati</taxon>
        <taxon>Actinomycetota</taxon>
        <taxon>Actinomycetes</taxon>
        <taxon>Propionibacteriales</taxon>
        <taxon>Nocardioidaceae</taxon>
        <taxon>Nocardioides</taxon>
    </lineage>
</organism>
<evidence type="ECO:0000256" key="2">
    <source>
        <dbReference type="ARBA" id="ARBA00022448"/>
    </source>
</evidence>
<dbReference type="PANTHER" id="PTHR23513:SF6">
    <property type="entry name" value="MAJOR FACILITATOR SUPERFAMILY ASSOCIATED DOMAIN-CONTAINING PROTEIN"/>
    <property type="match status" value="1"/>
</dbReference>
<proteinExistence type="predicted"/>
<accession>A0ABW4TIP8</accession>
<keyword evidence="2" id="KW-0813">Transport</keyword>
<dbReference type="RefSeq" id="WP_343915581.1">
    <property type="nucleotide sequence ID" value="NZ_BAAAJT010000002.1"/>
</dbReference>
<evidence type="ECO:0000256" key="3">
    <source>
        <dbReference type="ARBA" id="ARBA00022475"/>
    </source>
</evidence>
<comment type="subcellular location">
    <subcellularLocation>
        <location evidence="1">Cell membrane</location>
        <topology evidence="1">Multi-pass membrane protein</topology>
    </subcellularLocation>
</comment>
<evidence type="ECO:0000256" key="6">
    <source>
        <dbReference type="ARBA" id="ARBA00023136"/>
    </source>
</evidence>
<dbReference type="CDD" id="cd06173">
    <property type="entry name" value="MFS_MefA_like"/>
    <property type="match status" value="1"/>
</dbReference>
<evidence type="ECO:0000313" key="9">
    <source>
        <dbReference type="EMBL" id="MFD1945519.1"/>
    </source>
</evidence>
<keyword evidence="4 7" id="KW-0812">Transmembrane</keyword>
<name>A0ABW4TIP8_9ACTN</name>
<evidence type="ECO:0000256" key="7">
    <source>
        <dbReference type="SAM" id="Phobius"/>
    </source>
</evidence>
<reference evidence="10" key="1">
    <citation type="journal article" date="2019" name="Int. J. Syst. Evol. Microbiol.">
        <title>The Global Catalogue of Microorganisms (GCM) 10K type strain sequencing project: providing services to taxonomists for standard genome sequencing and annotation.</title>
        <authorList>
            <consortium name="The Broad Institute Genomics Platform"/>
            <consortium name="The Broad Institute Genome Sequencing Center for Infectious Disease"/>
            <person name="Wu L."/>
            <person name="Ma J."/>
        </authorList>
    </citation>
    <scope>NUCLEOTIDE SEQUENCE [LARGE SCALE GENOMIC DNA]</scope>
    <source>
        <strain evidence="10">CGMCC 1.12477</strain>
    </source>
</reference>
<dbReference type="Pfam" id="PF05977">
    <property type="entry name" value="MFS_3"/>
    <property type="match status" value="1"/>
</dbReference>
<feature type="transmembrane region" description="Helical" evidence="7">
    <location>
        <begin position="47"/>
        <end position="67"/>
    </location>
</feature>
<feature type="domain" description="Major facilitator superfamily (MFS) profile" evidence="8">
    <location>
        <begin position="223"/>
        <end position="412"/>
    </location>
</feature>
<feature type="transmembrane region" description="Helical" evidence="7">
    <location>
        <begin position="176"/>
        <end position="194"/>
    </location>
</feature>
<keyword evidence="3" id="KW-1003">Cell membrane</keyword>
<evidence type="ECO:0000256" key="4">
    <source>
        <dbReference type="ARBA" id="ARBA00022692"/>
    </source>
</evidence>
<feature type="transmembrane region" description="Helical" evidence="7">
    <location>
        <begin position="227"/>
        <end position="248"/>
    </location>
</feature>
<dbReference type="InterPro" id="IPR010290">
    <property type="entry name" value="TM_effector"/>
</dbReference>
<evidence type="ECO:0000256" key="1">
    <source>
        <dbReference type="ARBA" id="ARBA00004651"/>
    </source>
</evidence>
<dbReference type="EMBL" id="JBHUGD010000001">
    <property type="protein sequence ID" value="MFD1945519.1"/>
    <property type="molecule type" value="Genomic_DNA"/>
</dbReference>
<evidence type="ECO:0000259" key="8">
    <source>
        <dbReference type="PROSITE" id="PS50850"/>
    </source>
</evidence>